<proteinExistence type="predicted"/>
<accession>V9VGA6</accession>
<organism evidence="1 2">
    <name type="scientific">Lactococcus phage phiL47</name>
    <dbReference type="NCBI Taxonomy" id="1412875"/>
    <lineage>
        <taxon>Viruses</taxon>
        <taxon>Duplodnaviria</taxon>
        <taxon>Heunggongvirae</taxon>
        <taxon>Uroviricota</taxon>
        <taxon>Caudoviricetes</taxon>
        <taxon>Audreyjarvisvirus</taxon>
        <taxon>Audreyjarvisvirus L47</taxon>
    </lineage>
</organism>
<reference evidence="1 2" key="1">
    <citation type="journal article" date="2014" name="Front. Microbiol.">
        <title>Phages of non-dairy lactococci: isolation and characterization of ?L47, a phage infecting the grass isolate Lactococcus lactis ssp. cremoris DPC6860.</title>
        <authorList>
            <person name="Cavanagh D."/>
            <person name="Guinane C.M."/>
            <person name="Neve H."/>
            <person name="Coffey A."/>
            <person name="Ross R.P."/>
            <person name="Fitzgerald G.F."/>
            <person name="McAuliffe O."/>
        </authorList>
    </citation>
    <scope>NUCLEOTIDE SEQUENCE [LARGE SCALE GENOMIC DNA]</scope>
</reference>
<sequence>MTYPKFIVVEVYQRKIKKSYWKLKILEDKSKRWEDFTHLRYNNWMDANYYLQTLKEIRGLK</sequence>
<dbReference type="RefSeq" id="YP_009006960.1">
    <property type="nucleotide sequence ID" value="NC_023574.1"/>
</dbReference>
<dbReference type="Proteomes" id="UP000018883">
    <property type="component" value="Segment"/>
</dbReference>
<name>V9VGA6_9CAUD</name>
<keyword evidence="2" id="KW-1185">Reference proteome</keyword>
<protein>
    <submittedName>
        <fullName evidence="1">Uncharacterized protein</fullName>
    </submittedName>
</protein>
<evidence type="ECO:0000313" key="1">
    <source>
        <dbReference type="EMBL" id="AHC94160.1"/>
    </source>
</evidence>
<gene>
    <name evidence="1" type="ORF">T548_0082</name>
</gene>
<evidence type="ECO:0000313" key="2">
    <source>
        <dbReference type="Proteomes" id="UP000018883"/>
    </source>
</evidence>
<dbReference type="OrthoDB" id="36099at10239"/>
<dbReference type="GeneID" id="18503637"/>
<dbReference type="EMBL" id="KF926093">
    <property type="protein sequence ID" value="AHC94160.1"/>
    <property type="molecule type" value="Genomic_DNA"/>
</dbReference>
<dbReference type="KEGG" id="vg:18503637"/>